<dbReference type="CDD" id="cd21140">
    <property type="entry name" value="Cas6_I-like"/>
    <property type="match status" value="1"/>
</dbReference>
<dbReference type="PANTHER" id="PTHR36984">
    <property type="entry name" value="CRISPR-ASSOCIATED ENDORIBONUCLEASE CAS6 1"/>
    <property type="match status" value="1"/>
</dbReference>
<comment type="caution">
    <text evidence="6">The sequence shown here is derived from an EMBL/GenBank/DDBJ whole genome shotgun (WGS) entry which is preliminary data.</text>
</comment>
<dbReference type="PANTHER" id="PTHR36984:SF1">
    <property type="entry name" value="CRISPR-ASSOCIATED ENDORIBONUCLEASE CAS6 1"/>
    <property type="match status" value="1"/>
</dbReference>
<name>A0ABT1BU85_9BACT</name>
<evidence type="ECO:0000256" key="2">
    <source>
        <dbReference type="ARBA" id="ARBA00022884"/>
    </source>
</evidence>
<evidence type="ECO:0000256" key="1">
    <source>
        <dbReference type="ARBA" id="ARBA00005937"/>
    </source>
</evidence>
<evidence type="ECO:0000313" key="6">
    <source>
        <dbReference type="EMBL" id="MCO6024340.1"/>
    </source>
</evidence>
<reference evidence="6 7" key="1">
    <citation type="submission" date="2022-06" db="EMBL/GenBank/DDBJ databases">
        <title>A taxonomic note on the genus Prevotella: Description of four novel genera and emended description of the genera Hallella and Xylanibacter.</title>
        <authorList>
            <person name="Hitch T.C.A."/>
        </authorList>
    </citation>
    <scope>NUCLEOTIDE SEQUENCE [LARGE SCALE GENOMIC DNA]</scope>
    <source>
        <strain evidence="6 7">DSM 100619</strain>
    </source>
</reference>
<dbReference type="InterPro" id="IPR049435">
    <property type="entry name" value="Cas_Cas6_C"/>
</dbReference>
<comment type="similarity">
    <text evidence="1 4">Belongs to the CRISPR-associated protein Cas6/Cse3/CasE family.</text>
</comment>
<dbReference type="NCBIfam" id="TIGR01877">
    <property type="entry name" value="cas_cas6"/>
    <property type="match status" value="1"/>
</dbReference>
<organism evidence="6 7">
    <name type="scientific">Segatella cerevisiae</name>
    <dbReference type="NCBI Taxonomy" id="2053716"/>
    <lineage>
        <taxon>Bacteria</taxon>
        <taxon>Pseudomonadati</taxon>
        <taxon>Bacteroidota</taxon>
        <taxon>Bacteroidia</taxon>
        <taxon>Bacteroidales</taxon>
        <taxon>Prevotellaceae</taxon>
        <taxon>Segatella</taxon>
    </lineage>
</organism>
<accession>A0ABT1BU85</accession>
<evidence type="ECO:0000256" key="4">
    <source>
        <dbReference type="PIRNR" id="PIRNR005054"/>
    </source>
</evidence>
<dbReference type="Pfam" id="PF01881">
    <property type="entry name" value="Cas_Cas6_C"/>
    <property type="match status" value="1"/>
</dbReference>
<keyword evidence="3" id="KW-0051">Antiviral defense</keyword>
<feature type="domain" description="CRISPR associated protein Cas6 C-terminal" evidence="5">
    <location>
        <begin position="136"/>
        <end position="255"/>
    </location>
</feature>
<gene>
    <name evidence="6" type="primary">cas6</name>
    <name evidence="6" type="ORF">NG821_00515</name>
</gene>
<dbReference type="RefSeq" id="WP_252759698.1">
    <property type="nucleotide sequence ID" value="NZ_JAMXLY010000001.1"/>
</dbReference>
<evidence type="ECO:0000313" key="7">
    <source>
        <dbReference type="Proteomes" id="UP001204015"/>
    </source>
</evidence>
<proteinExistence type="inferred from homology"/>
<evidence type="ECO:0000259" key="5">
    <source>
        <dbReference type="Pfam" id="PF01881"/>
    </source>
</evidence>
<dbReference type="Pfam" id="PF21350">
    <property type="entry name" value="Cas6_I-A"/>
    <property type="match status" value="1"/>
</dbReference>
<comment type="function">
    <text evidence="4">CRISPR (clustered regularly interspaced short palindromic repeat), is an adaptive immune system that provides protection against mobile genetic elements (viruses, transposable elements and conjugative plasmids). CRISPR clusters contain sequences complementary to antecedent mobile elements and target invading nucleic acids. CRISPR clusters are transcribed and processed into CRISPR RNA (crRNA).</text>
</comment>
<dbReference type="InterPro" id="IPR045747">
    <property type="entry name" value="CRISPR-assoc_prot_Cas6_N_sf"/>
</dbReference>
<sequence length="264" mass="30246">MRFKLTLTVDRGRYGDCLPINYQYEQSAVIYKLLASADERYSSWLHDNGFQLDNGKRFKLFCYSRFEFEKYRIIPKAGCINIIGDRVEWLISFLPEKSTSEFIEGLFAHQEFVLGNQDFQVAFSVRKVEALTPVTFQKEMKFLTLSPVCIREREGLRRQYLVPGSEHYNQAVLKGLLSRYKAYYHRDFQGDLSAFCLEILSQPKSVLVTIKSGTAQQTRVRGFMYHFKLTAPGELLHVAFEGGIGEECSQGFGCIGLEDSGCKG</sequence>
<dbReference type="InterPro" id="IPR010156">
    <property type="entry name" value="CRISPR-assoc_prot_Cas6"/>
</dbReference>
<dbReference type="EMBL" id="JAMXLY010000001">
    <property type="protein sequence ID" value="MCO6024340.1"/>
    <property type="molecule type" value="Genomic_DNA"/>
</dbReference>
<dbReference type="Gene3D" id="3.30.70.1890">
    <property type="match status" value="1"/>
</dbReference>
<protein>
    <recommendedName>
        <fullName evidence="4">CRISPR-associated endoribonuclease</fullName>
    </recommendedName>
</protein>
<dbReference type="Proteomes" id="UP001204015">
    <property type="component" value="Unassembled WGS sequence"/>
</dbReference>
<dbReference type="PIRSF" id="PIRSF005054">
    <property type="entry name" value="PF1131"/>
    <property type="match status" value="1"/>
</dbReference>
<keyword evidence="2" id="KW-0694">RNA-binding</keyword>
<dbReference type="Gene3D" id="3.30.70.1900">
    <property type="match status" value="1"/>
</dbReference>
<evidence type="ECO:0000256" key="3">
    <source>
        <dbReference type="ARBA" id="ARBA00023118"/>
    </source>
</evidence>
<keyword evidence="7" id="KW-1185">Reference proteome</keyword>